<name>A0A7J3MXE1_9CREN</name>
<dbReference type="PANTHER" id="PTHR43421:SF1">
    <property type="entry name" value="METALLOPROTEASE PMBA"/>
    <property type="match status" value="1"/>
</dbReference>
<evidence type="ECO:0000313" key="3">
    <source>
        <dbReference type="EMBL" id="HFQ79265.1"/>
    </source>
</evidence>
<dbReference type="InterPro" id="IPR047657">
    <property type="entry name" value="PmbA"/>
</dbReference>
<dbReference type="Gene3D" id="3.30.2290.10">
    <property type="entry name" value="PmbA/TldD superfamily"/>
    <property type="match status" value="1"/>
</dbReference>
<dbReference type="InterPro" id="IPR045569">
    <property type="entry name" value="Metalloprtase-TldD/E_C"/>
</dbReference>
<dbReference type="InterPro" id="IPR045570">
    <property type="entry name" value="Metalloprtase-TldD/E_cen_dom"/>
</dbReference>
<proteinExistence type="predicted"/>
<dbReference type="Pfam" id="PF19290">
    <property type="entry name" value="PmbA_TldD_2nd"/>
    <property type="match status" value="1"/>
</dbReference>
<gene>
    <name evidence="3" type="ORF">ENT99_06150</name>
    <name evidence="4" type="ORF">ENU64_01630</name>
</gene>
<organism evidence="4">
    <name type="scientific">Ignisphaera aggregans</name>
    <dbReference type="NCBI Taxonomy" id="334771"/>
    <lineage>
        <taxon>Archaea</taxon>
        <taxon>Thermoproteota</taxon>
        <taxon>Thermoprotei</taxon>
        <taxon>Desulfurococcales</taxon>
        <taxon>Desulfurococcaceae</taxon>
        <taxon>Ignisphaera</taxon>
    </lineage>
</organism>
<dbReference type="PANTHER" id="PTHR43421">
    <property type="entry name" value="METALLOPROTEASE PMBA"/>
    <property type="match status" value="1"/>
</dbReference>
<evidence type="ECO:0000259" key="2">
    <source>
        <dbReference type="Pfam" id="PF19290"/>
    </source>
</evidence>
<reference evidence="4" key="1">
    <citation type="journal article" date="2020" name="mSystems">
        <title>Genome- and Community-Level Interaction Insights into Carbon Utilization and Element Cycling Functions of Hydrothermarchaeota in Hydrothermal Sediment.</title>
        <authorList>
            <person name="Zhou Z."/>
            <person name="Liu Y."/>
            <person name="Xu W."/>
            <person name="Pan J."/>
            <person name="Luo Z.H."/>
            <person name="Li M."/>
        </authorList>
    </citation>
    <scope>NUCLEOTIDE SEQUENCE [LARGE SCALE GENOMIC DNA]</scope>
    <source>
        <strain evidence="3">SpSt-629</strain>
        <strain evidence="4">SpSt-688</strain>
    </source>
</reference>
<dbReference type="GO" id="GO:0005829">
    <property type="term" value="C:cytosol"/>
    <property type="evidence" value="ECO:0007669"/>
    <property type="project" value="TreeGrafter"/>
</dbReference>
<dbReference type="AlphaFoldDB" id="A0A7J3MXE1"/>
<protein>
    <submittedName>
        <fullName evidence="4">TldD/PmbA family protein</fullName>
    </submittedName>
</protein>
<dbReference type="EMBL" id="DTAU01000122">
    <property type="protein sequence ID" value="HFQ79265.1"/>
    <property type="molecule type" value="Genomic_DNA"/>
</dbReference>
<feature type="domain" description="Metalloprotease TldD/E C-terminal" evidence="1">
    <location>
        <begin position="226"/>
        <end position="448"/>
    </location>
</feature>
<dbReference type="GO" id="GO:0008237">
    <property type="term" value="F:metallopeptidase activity"/>
    <property type="evidence" value="ECO:0007669"/>
    <property type="project" value="InterPro"/>
</dbReference>
<dbReference type="Pfam" id="PF19289">
    <property type="entry name" value="PmbA_TldD_3rd"/>
    <property type="match status" value="1"/>
</dbReference>
<dbReference type="EMBL" id="DTDH01000050">
    <property type="protein sequence ID" value="HGT98116.1"/>
    <property type="molecule type" value="Genomic_DNA"/>
</dbReference>
<evidence type="ECO:0000313" key="4">
    <source>
        <dbReference type="EMBL" id="HGT98116.1"/>
    </source>
</evidence>
<dbReference type="InterPro" id="IPR035068">
    <property type="entry name" value="TldD/PmbA_N"/>
</dbReference>
<evidence type="ECO:0000259" key="1">
    <source>
        <dbReference type="Pfam" id="PF19289"/>
    </source>
</evidence>
<accession>A0A7J3MXE1</accession>
<dbReference type="InterPro" id="IPR036059">
    <property type="entry name" value="TldD/PmbA_sf"/>
</dbReference>
<comment type="caution">
    <text evidence="4">The sequence shown here is derived from an EMBL/GenBank/DDBJ whole genome shotgun (WGS) entry which is preliminary data.</text>
</comment>
<dbReference type="SUPFAM" id="SSF111283">
    <property type="entry name" value="Putative modulator of DNA gyrase, PmbA/TldD"/>
    <property type="match status" value="1"/>
</dbReference>
<feature type="domain" description="Metalloprotease TldD/E central" evidence="2">
    <location>
        <begin position="117"/>
        <end position="217"/>
    </location>
</feature>
<dbReference type="GO" id="GO:0006508">
    <property type="term" value="P:proteolysis"/>
    <property type="evidence" value="ECO:0007669"/>
    <property type="project" value="InterPro"/>
</dbReference>
<sequence length="449" mass="49551">MIDVERIIEKGIRRAEGLGASEVEIYVVDEYSTALSTTMKGFEGIRRGSTLTADVRIAIGKKVTVQGAIISTENDLDNLIEKAISIAKIVPEDPQWVSLTRDYGYTQVCDIVDERVRHMDETSSIELLRRAIELPKEVDARAYTTLAEVELSYIRKWIGNSYEKPLSYDKTSFYFAIDVKAVENGYESSYHSYYIAPTLREFDMNEFIKNAVEVAVSTIRSKPIDTGSYNVIFMPQVLASILRTLIVPALRADQVQKNRSPLAKKLFSQVLSEEITIIDDGVAPNMIRSAPFDDEGVTMKRKTVIDKGVLLTYLYDTYTAYIDNQESTGNAVRHGLASPPIPDATNIILLPGTSSIENIVNDLKEAIVVYATIGEWLSNSVNGNLGATVVNAVYFKNGTPLHGVKGVTISGNIHNLLDRDLVAVSRDIELVGNMLVPAICSKNVAIAGK</sequence>